<comment type="caution">
    <text evidence="3">The sequence shown here is derived from an EMBL/GenBank/DDBJ whole genome shotgun (WGS) entry which is preliminary data.</text>
</comment>
<dbReference type="EMBL" id="LAZR01056660">
    <property type="protein sequence ID" value="KKK73712.1"/>
    <property type="molecule type" value="Genomic_DNA"/>
</dbReference>
<reference evidence="3" key="1">
    <citation type="journal article" date="2015" name="Nature">
        <title>Complex archaea that bridge the gap between prokaryotes and eukaryotes.</title>
        <authorList>
            <person name="Spang A."/>
            <person name="Saw J.H."/>
            <person name="Jorgensen S.L."/>
            <person name="Zaremba-Niedzwiedzka K."/>
            <person name="Martijn J."/>
            <person name="Lind A.E."/>
            <person name="van Eijk R."/>
            <person name="Schleper C."/>
            <person name="Guy L."/>
            <person name="Ettema T.J."/>
        </authorList>
    </citation>
    <scope>NUCLEOTIDE SEQUENCE</scope>
</reference>
<evidence type="ECO:0000313" key="3">
    <source>
        <dbReference type="EMBL" id="KKK73712.1"/>
    </source>
</evidence>
<evidence type="ECO:0000256" key="2">
    <source>
        <dbReference type="SAM" id="Phobius"/>
    </source>
</evidence>
<dbReference type="InterPro" id="IPR011990">
    <property type="entry name" value="TPR-like_helical_dom_sf"/>
</dbReference>
<feature type="compositionally biased region" description="Low complexity" evidence="1">
    <location>
        <begin position="97"/>
        <end position="106"/>
    </location>
</feature>
<protein>
    <recommendedName>
        <fullName evidence="4">Tetratricopeptide repeat protein</fullName>
    </recommendedName>
</protein>
<proteinExistence type="predicted"/>
<feature type="non-terminal residue" evidence="3">
    <location>
        <position position="214"/>
    </location>
</feature>
<feature type="transmembrane region" description="Helical" evidence="2">
    <location>
        <begin position="123"/>
        <end position="146"/>
    </location>
</feature>
<organism evidence="3">
    <name type="scientific">marine sediment metagenome</name>
    <dbReference type="NCBI Taxonomy" id="412755"/>
    <lineage>
        <taxon>unclassified sequences</taxon>
        <taxon>metagenomes</taxon>
        <taxon>ecological metagenomes</taxon>
    </lineage>
</organism>
<feature type="transmembrane region" description="Helical" evidence="2">
    <location>
        <begin position="152"/>
        <end position="173"/>
    </location>
</feature>
<keyword evidence="2" id="KW-1133">Transmembrane helix</keyword>
<accession>A0A0F8XX74</accession>
<keyword evidence="2" id="KW-0472">Membrane</keyword>
<gene>
    <name evidence="3" type="ORF">LCGC14_2891080</name>
</gene>
<dbReference type="SUPFAM" id="SSF48452">
    <property type="entry name" value="TPR-like"/>
    <property type="match status" value="1"/>
</dbReference>
<keyword evidence="2" id="KW-0812">Transmembrane</keyword>
<feature type="region of interest" description="Disordered" evidence="1">
    <location>
        <begin position="77"/>
        <end position="117"/>
    </location>
</feature>
<evidence type="ECO:0008006" key="4">
    <source>
        <dbReference type="Google" id="ProtNLM"/>
    </source>
</evidence>
<sequence length="214" mass="22165">MSQLAETYLVQAQQHLASGNPDKALSLLEKAKAVGGAPVEMMARILSTAAEAHRRLGHADDAQRLAAQAAKLRSRIAASAPAASRRRTPPDAPPRPSGAASLSAPMPAAPPAAMPTTTRSRKLTWMVVLASVGVAIGRFVVFAVGLSDAGCALGLLVGSNASLLGGNVLFGPFDVGTFGLRKRRTGRATGESSHWTYAHEKSPMSRGLGAISHQ</sequence>
<dbReference type="AlphaFoldDB" id="A0A0F8XX74"/>
<evidence type="ECO:0000256" key="1">
    <source>
        <dbReference type="SAM" id="MobiDB-lite"/>
    </source>
</evidence>
<dbReference type="Gene3D" id="1.25.40.10">
    <property type="entry name" value="Tetratricopeptide repeat domain"/>
    <property type="match status" value="1"/>
</dbReference>
<name>A0A0F8XX74_9ZZZZ</name>